<name>A0A2I8VJK2_9EURY</name>
<dbReference type="AlphaFoldDB" id="A0A2I8VJK2"/>
<feature type="region of interest" description="Disordered" evidence="2">
    <location>
        <begin position="33"/>
        <end position="86"/>
    </location>
</feature>
<sequence>MSDDSDAASSRRRFLAAASTVGVASVAGCNGLLGGNTTSGEGTGTESGSNEGGTASSSDGGGTVGQIGSGRSPFGDRQLSGGVSMSEMPDLSGELTLYSGRGEALVGELISFIEDLYPDFTVRPRYNSAADLVNQIQTEGQNSPADAFFSVNAGALGALKDAGRTVELPQEVLDMVRAEFHDPDGQWVGTSGRARTVPYNTDTFSESDIPDDIFAFPDTEAFEGSIGWAPTYSSFQAFITAMRVLNGEEETRAWLEGMQELGVQEFSDEFLVSQAVADGEIDAGFANHYYIQRVLAGRPNAPIATAFTEGDAGAIFNVAGALVLDTAEDRTLASNFVRHLLSAEAQDYFARTTFEYPLVPGVDPIGELPSIDELNPPQGLDLTQLSDLEGTVRLLRDTGVL</sequence>
<dbReference type="PROSITE" id="PS51318">
    <property type="entry name" value="TAT"/>
    <property type="match status" value="1"/>
</dbReference>
<dbReference type="OrthoDB" id="305188at2157"/>
<feature type="compositionally biased region" description="Low complexity" evidence="2">
    <location>
        <begin position="33"/>
        <end position="58"/>
    </location>
</feature>
<organism evidence="3 4">
    <name type="scientific">Salinigranum rubrum</name>
    <dbReference type="NCBI Taxonomy" id="755307"/>
    <lineage>
        <taxon>Archaea</taxon>
        <taxon>Methanobacteriati</taxon>
        <taxon>Methanobacteriota</taxon>
        <taxon>Stenosarchaea group</taxon>
        <taxon>Halobacteria</taxon>
        <taxon>Halobacteriales</taxon>
        <taxon>Haloferacaceae</taxon>
        <taxon>Salinigranum</taxon>
    </lineage>
</organism>
<dbReference type="SUPFAM" id="SSF53850">
    <property type="entry name" value="Periplasmic binding protein-like II"/>
    <property type="match status" value="1"/>
</dbReference>
<proteinExistence type="predicted"/>
<dbReference type="PANTHER" id="PTHR30006">
    <property type="entry name" value="THIAMINE-BINDING PERIPLASMIC PROTEIN-RELATED"/>
    <property type="match status" value="1"/>
</dbReference>
<dbReference type="PANTHER" id="PTHR30006:SF24">
    <property type="entry name" value="SLL0237 PROTEIN"/>
    <property type="match status" value="1"/>
</dbReference>
<protein>
    <submittedName>
        <fullName evidence="3">Iron ABC transporter substrate-binding protein</fullName>
    </submittedName>
</protein>
<keyword evidence="1" id="KW-0732">Signal</keyword>
<keyword evidence="4" id="KW-1185">Reference proteome</keyword>
<dbReference type="RefSeq" id="WP_103425785.1">
    <property type="nucleotide sequence ID" value="NZ_CP026309.1"/>
</dbReference>
<dbReference type="Proteomes" id="UP000236584">
    <property type="component" value="Chromosome"/>
</dbReference>
<dbReference type="InterPro" id="IPR006059">
    <property type="entry name" value="SBP"/>
</dbReference>
<dbReference type="Gene3D" id="3.40.190.10">
    <property type="entry name" value="Periplasmic binding protein-like II"/>
    <property type="match status" value="2"/>
</dbReference>
<dbReference type="GeneID" id="35592608"/>
<dbReference type="EMBL" id="CP026309">
    <property type="protein sequence ID" value="AUV82096.1"/>
    <property type="molecule type" value="Genomic_DNA"/>
</dbReference>
<evidence type="ECO:0000313" key="3">
    <source>
        <dbReference type="EMBL" id="AUV82096.1"/>
    </source>
</evidence>
<reference evidence="3 4" key="1">
    <citation type="submission" date="2018-01" db="EMBL/GenBank/DDBJ databases">
        <title>Complete genome sequence of Salinigranum rubrum GX10T, an extremely halophilic archaeon isolated from a marine solar saltern.</title>
        <authorList>
            <person name="Han S."/>
        </authorList>
    </citation>
    <scope>NUCLEOTIDE SEQUENCE [LARGE SCALE GENOMIC DNA]</scope>
    <source>
        <strain evidence="3 4">GX10</strain>
    </source>
</reference>
<feature type="compositionally biased region" description="Gly residues" evidence="2">
    <location>
        <begin position="59"/>
        <end position="68"/>
    </location>
</feature>
<accession>A0A2I8VJK2</accession>
<evidence type="ECO:0000256" key="2">
    <source>
        <dbReference type="SAM" id="MobiDB-lite"/>
    </source>
</evidence>
<dbReference type="KEGG" id="srub:C2R22_10915"/>
<dbReference type="InterPro" id="IPR006311">
    <property type="entry name" value="TAT_signal"/>
</dbReference>
<evidence type="ECO:0000313" key="4">
    <source>
        <dbReference type="Proteomes" id="UP000236584"/>
    </source>
</evidence>
<gene>
    <name evidence="3" type="ORF">C2R22_10915</name>
</gene>
<evidence type="ECO:0000256" key="1">
    <source>
        <dbReference type="ARBA" id="ARBA00022729"/>
    </source>
</evidence>
<dbReference type="CDD" id="cd13543">
    <property type="entry name" value="PBP2_Fbp"/>
    <property type="match status" value="1"/>
</dbReference>
<dbReference type="Pfam" id="PF13416">
    <property type="entry name" value="SBP_bac_8"/>
    <property type="match status" value="1"/>
</dbReference>